<evidence type="ECO:0000313" key="2">
    <source>
        <dbReference type="EMBL" id="KAJ1689817.1"/>
    </source>
</evidence>
<sequence length="414" mass="47401">MEANPRNLLIVSEVLSNFASLSGLRVNDDKCLFVPISIHESAFSQIASILKCQAKDLPITYLGLPLSIRRPRKIHFQPLISAFQRKLNGWKARFLSLGGRLILVKSVLTALPLHYMQVLKLPPWLLKHLEGIRRRFFWKGKDKCLGGHCLVNWSKCCLPKENGGLGILDLQRQNQALLMKWLWKLKHEPTSVWSSTVQLLYRTTDINDLSICGTSYGLTDILQQGPLFNLSFVHAIGNFPATWKLTPNGIFSSASVYQFISNTGVLSKFHPFLWKMKSPPRVKIFLWLLLQDRLLTQQNLIMRGWPSATSCSNCNGGFIESADHLFLQCQYAISVWSLVQMRFKLPLLDFTLDIGDFWLSLRIPSIKDWDIIWAAASWNIWKARNKRIFSSVDTSPYLLLKEICSCVRSWNDHA</sequence>
<dbReference type="EMBL" id="JAMQYH010000004">
    <property type="protein sequence ID" value="KAJ1689817.1"/>
    <property type="molecule type" value="Genomic_DNA"/>
</dbReference>
<dbReference type="PANTHER" id="PTHR33116:SF78">
    <property type="entry name" value="OS12G0587133 PROTEIN"/>
    <property type="match status" value="1"/>
</dbReference>
<evidence type="ECO:0000313" key="3">
    <source>
        <dbReference type="Proteomes" id="UP001151287"/>
    </source>
</evidence>
<accession>A0A9Q0HKQ0</accession>
<reference evidence="2" key="1">
    <citation type="journal article" date="2022" name="Cell">
        <title>Repeat-based holocentromeres influence genome architecture and karyotype evolution.</title>
        <authorList>
            <person name="Hofstatter P.G."/>
            <person name="Thangavel G."/>
            <person name="Lux T."/>
            <person name="Neumann P."/>
            <person name="Vondrak T."/>
            <person name="Novak P."/>
            <person name="Zhang M."/>
            <person name="Costa L."/>
            <person name="Castellani M."/>
            <person name="Scott A."/>
            <person name="Toegelov H."/>
            <person name="Fuchs J."/>
            <person name="Mata-Sucre Y."/>
            <person name="Dias Y."/>
            <person name="Vanzela A.L.L."/>
            <person name="Huettel B."/>
            <person name="Almeida C.C.S."/>
            <person name="Simkova H."/>
            <person name="Souza G."/>
            <person name="Pedrosa-Harand A."/>
            <person name="Macas J."/>
            <person name="Mayer K.F.X."/>
            <person name="Houben A."/>
            <person name="Marques A."/>
        </authorList>
    </citation>
    <scope>NUCLEOTIDE SEQUENCE</scope>
    <source>
        <strain evidence="2">RhyBre1mFocal</strain>
    </source>
</reference>
<comment type="caution">
    <text evidence="2">The sequence shown here is derived from an EMBL/GenBank/DDBJ whole genome shotgun (WGS) entry which is preliminary data.</text>
</comment>
<keyword evidence="3" id="KW-1185">Reference proteome</keyword>
<dbReference type="Pfam" id="PF13966">
    <property type="entry name" value="zf-RVT"/>
    <property type="match status" value="1"/>
</dbReference>
<dbReference type="AlphaFoldDB" id="A0A9Q0HKQ0"/>
<evidence type="ECO:0000259" key="1">
    <source>
        <dbReference type="Pfam" id="PF13966"/>
    </source>
</evidence>
<protein>
    <recommendedName>
        <fullName evidence="1">Reverse transcriptase zinc-binding domain-containing protein</fullName>
    </recommendedName>
</protein>
<gene>
    <name evidence="2" type="ORF">LUZ63_013972</name>
</gene>
<name>A0A9Q0HKQ0_9POAL</name>
<dbReference type="OrthoDB" id="679053at2759"/>
<dbReference type="PANTHER" id="PTHR33116">
    <property type="entry name" value="REVERSE TRANSCRIPTASE ZINC-BINDING DOMAIN-CONTAINING PROTEIN-RELATED-RELATED"/>
    <property type="match status" value="1"/>
</dbReference>
<feature type="domain" description="Reverse transcriptase zinc-binding" evidence="1">
    <location>
        <begin position="251"/>
        <end position="336"/>
    </location>
</feature>
<dbReference type="Proteomes" id="UP001151287">
    <property type="component" value="Unassembled WGS sequence"/>
</dbReference>
<dbReference type="InterPro" id="IPR026960">
    <property type="entry name" value="RVT-Znf"/>
</dbReference>
<organism evidence="2 3">
    <name type="scientific">Rhynchospora breviuscula</name>
    <dbReference type="NCBI Taxonomy" id="2022672"/>
    <lineage>
        <taxon>Eukaryota</taxon>
        <taxon>Viridiplantae</taxon>
        <taxon>Streptophyta</taxon>
        <taxon>Embryophyta</taxon>
        <taxon>Tracheophyta</taxon>
        <taxon>Spermatophyta</taxon>
        <taxon>Magnoliopsida</taxon>
        <taxon>Liliopsida</taxon>
        <taxon>Poales</taxon>
        <taxon>Cyperaceae</taxon>
        <taxon>Cyperoideae</taxon>
        <taxon>Rhynchosporeae</taxon>
        <taxon>Rhynchospora</taxon>
    </lineage>
</organism>
<proteinExistence type="predicted"/>